<dbReference type="GO" id="GO:0016491">
    <property type="term" value="F:oxidoreductase activity"/>
    <property type="evidence" value="ECO:0007669"/>
    <property type="project" value="UniProtKB-KW"/>
</dbReference>
<evidence type="ECO:0000256" key="1">
    <source>
        <dbReference type="ARBA" id="ARBA00001974"/>
    </source>
</evidence>
<dbReference type="InterPro" id="IPR055275">
    <property type="entry name" value="Ferredox_Rdtase"/>
</dbReference>
<dbReference type="OrthoDB" id="9803192at2"/>
<gene>
    <name evidence="6" type="ORF">FF100_14690</name>
</gene>
<proteinExistence type="predicted"/>
<accession>A0A5C4LKJ5</accession>
<comment type="cofactor">
    <cofactor evidence="1">
        <name>FAD</name>
        <dbReference type="ChEBI" id="CHEBI:57692"/>
    </cofactor>
</comment>
<keyword evidence="2" id="KW-0285">Flavoprotein</keyword>
<evidence type="ECO:0000256" key="4">
    <source>
        <dbReference type="ARBA" id="ARBA00022857"/>
    </source>
</evidence>
<evidence type="ECO:0000313" key="7">
    <source>
        <dbReference type="Proteomes" id="UP000305267"/>
    </source>
</evidence>
<keyword evidence="5" id="KW-0560">Oxidoreductase</keyword>
<dbReference type="AlphaFoldDB" id="A0A5C4LKJ5"/>
<dbReference type="EMBL" id="VDDA01000005">
    <property type="protein sequence ID" value="TNC12897.1"/>
    <property type="molecule type" value="Genomic_DNA"/>
</dbReference>
<protein>
    <submittedName>
        <fullName evidence="6">Uncharacterized protein</fullName>
    </submittedName>
</protein>
<keyword evidence="3" id="KW-0274">FAD</keyword>
<name>A0A5C4LKJ5_9HYPH</name>
<evidence type="ECO:0000256" key="3">
    <source>
        <dbReference type="ARBA" id="ARBA00022827"/>
    </source>
</evidence>
<evidence type="ECO:0000256" key="2">
    <source>
        <dbReference type="ARBA" id="ARBA00022630"/>
    </source>
</evidence>
<reference evidence="6 7" key="1">
    <citation type="submission" date="2019-06" db="EMBL/GenBank/DDBJ databases">
        <title>Genome of Methylobacterium sp. 17Sr1-39.</title>
        <authorList>
            <person name="Seo T."/>
        </authorList>
    </citation>
    <scope>NUCLEOTIDE SEQUENCE [LARGE SCALE GENOMIC DNA]</scope>
    <source>
        <strain evidence="6 7">17Sr1-39</strain>
    </source>
</reference>
<dbReference type="PANTHER" id="PTHR48467:SF1">
    <property type="entry name" value="GLUTAMATE SYNTHASE 1 [NADH], CHLOROPLASTIC-LIKE"/>
    <property type="match status" value="1"/>
</dbReference>
<dbReference type="PANTHER" id="PTHR48467">
    <property type="entry name" value="GLUTAMATE SYNTHASE 1 [NADH], CHLOROPLASTIC-LIKE"/>
    <property type="match status" value="1"/>
</dbReference>
<evidence type="ECO:0000256" key="5">
    <source>
        <dbReference type="ARBA" id="ARBA00023002"/>
    </source>
</evidence>
<keyword evidence="7" id="KW-1185">Reference proteome</keyword>
<keyword evidence="4" id="KW-0521">NADP</keyword>
<sequence length="127" mass="13338">MAEVPYDAEAGVHANVGGRVQSEGRPVPRLYACGWSKRGPRGTIGTNRACGVETAAAVLADLATLPAPSGDAEALLNRLALTRGQPLDYAAWRRIDAAERSRGQAAGKPREKFVKIGEMLAAAREAA</sequence>
<dbReference type="Proteomes" id="UP000305267">
    <property type="component" value="Unassembled WGS sequence"/>
</dbReference>
<comment type="caution">
    <text evidence="6">The sequence shown here is derived from an EMBL/GenBank/DDBJ whole genome shotgun (WGS) entry which is preliminary data.</text>
</comment>
<evidence type="ECO:0000313" key="6">
    <source>
        <dbReference type="EMBL" id="TNC12897.1"/>
    </source>
</evidence>
<organism evidence="6 7">
    <name type="scientific">Methylobacterium terricola</name>
    <dbReference type="NCBI Taxonomy" id="2583531"/>
    <lineage>
        <taxon>Bacteria</taxon>
        <taxon>Pseudomonadati</taxon>
        <taxon>Pseudomonadota</taxon>
        <taxon>Alphaproteobacteria</taxon>
        <taxon>Hyphomicrobiales</taxon>
        <taxon>Methylobacteriaceae</taxon>
        <taxon>Methylobacterium</taxon>
    </lineage>
</organism>
<dbReference type="Gene3D" id="3.40.50.720">
    <property type="entry name" value="NAD(P)-binding Rossmann-like Domain"/>
    <property type="match status" value="1"/>
</dbReference>
<dbReference type="RefSeq" id="WP_139036435.1">
    <property type="nucleotide sequence ID" value="NZ_VDDA01000005.1"/>
</dbReference>